<evidence type="ECO:0000256" key="2">
    <source>
        <dbReference type="ARBA" id="ARBA00049661"/>
    </source>
</evidence>
<evidence type="ECO:0000313" key="5">
    <source>
        <dbReference type="EMBL" id="MFC5056041.1"/>
    </source>
</evidence>
<dbReference type="InterPro" id="IPR013786">
    <property type="entry name" value="AcylCoA_DH/ox_N"/>
</dbReference>
<comment type="caution">
    <text evidence="5">The sequence shown here is derived from an EMBL/GenBank/DDBJ whole genome shotgun (WGS) entry which is preliminary data.</text>
</comment>
<feature type="domain" description="Acyl-CoA dehydrogenase/oxidase N-terminal" evidence="3">
    <location>
        <begin position="16"/>
        <end position="80"/>
    </location>
</feature>
<feature type="domain" description="Acyl-CoA dehydrogenase C-terminal" evidence="4">
    <location>
        <begin position="228"/>
        <end position="359"/>
    </location>
</feature>
<name>A0ABV9Y0H0_9PSEU</name>
<dbReference type="SUPFAM" id="SSF56645">
    <property type="entry name" value="Acyl-CoA dehydrogenase NM domain-like"/>
    <property type="match status" value="1"/>
</dbReference>
<dbReference type="InterPro" id="IPR037069">
    <property type="entry name" value="AcylCoA_DH/ox_N_sf"/>
</dbReference>
<dbReference type="SUPFAM" id="SSF47203">
    <property type="entry name" value="Acyl-CoA dehydrogenase C-terminal domain-like"/>
    <property type="match status" value="1"/>
</dbReference>
<organism evidence="5 6">
    <name type="scientific">Saccharothrix xinjiangensis</name>
    <dbReference type="NCBI Taxonomy" id="204798"/>
    <lineage>
        <taxon>Bacteria</taxon>
        <taxon>Bacillati</taxon>
        <taxon>Actinomycetota</taxon>
        <taxon>Actinomycetes</taxon>
        <taxon>Pseudonocardiales</taxon>
        <taxon>Pseudonocardiaceae</taxon>
        <taxon>Saccharothrix</taxon>
    </lineage>
</organism>
<dbReference type="Gene3D" id="1.10.540.10">
    <property type="entry name" value="Acyl-CoA dehydrogenase/oxidase, N-terminal domain"/>
    <property type="match status" value="1"/>
</dbReference>
<dbReference type="Gene3D" id="1.20.140.10">
    <property type="entry name" value="Butyryl-CoA Dehydrogenase, subunit A, domain 3"/>
    <property type="match status" value="1"/>
</dbReference>
<dbReference type="PANTHER" id="PTHR48083:SF19">
    <property type="entry name" value="FLAVIN-DEPENDENT MONOOXYGENASE, OXYGENASE SUBUNIT HSAA"/>
    <property type="match status" value="1"/>
</dbReference>
<evidence type="ECO:0000259" key="3">
    <source>
        <dbReference type="Pfam" id="PF02771"/>
    </source>
</evidence>
<dbReference type="Proteomes" id="UP001595833">
    <property type="component" value="Unassembled WGS sequence"/>
</dbReference>
<gene>
    <name evidence="5" type="ORF">ACFPFM_20075</name>
</gene>
<dbReference type="RefSeq" id="WP_344039657.1">
    <property type="nucleotide sequence ID" value="NZ_BAAAKE010000017.1"/>
</dbReference>
<reference evidence="6" key="1">
    <citation type="journal article" date="2019" name="Int. J. Syst. Evol. Microbiol.">
        <title>The Global Catalogue of Microorganisms (GCM) 10K type strain sequencing project: providing services to taxonomists for standard genome sequencing and annotation.</title>
        <authorList>
            <consortium name="The Broad Institute Genomics Platform"/>
            <consortium name="The Broad Institute Genome Sequencing Center for Infectious Disease"/>
            <person name="Wu L."/>
            <person name="Ma J."/>
        </authorList>
    </citation>
    <scope>NUCLEOTIDE SEQUENCE [LARGE SCALE GENOMIC DNA]</scope>
    <source>
        <strain evidence="6">KCTC 12848</strain>
    </source>
</reference>
<dbReference type="InterPro" id="IPR046373">
    <property type="entry name" value="Acyl-CoA_Oxase/DH_mid-dom_sf"/>
</dbReference>
<dbReference type="InterPro" id="IPR050741">
    <property type="entry name" value="Acyl-CoA_dehydrogenase"/>
</dbReference>
<dbReference type="Pfam" id="PF08028">
    <property type="entry name" value="Acyl-CoA_dh_2"/>
    <property type="match status" value="1"/>
</dbReference>
<dbReference type="PANTHER" id="PTHR48083">
    <property type="entry name" value="MEDIUM-CHAIN SPECIFIC ACYL-COA DEHYDROGENASE, MITOCHONDRIAL-RELATED"/>
    <property type="match status" value="1"/>
</dbReference>
<dbReference type="EMBL" id="JBHSJB010000018">
    <property type="protein sequence ID" value="MFC5056041.1"/>
    <property type="molecule type" value="Genomic_DNA"/>
</dbReference>
<sequence>MPDLIERVRALVPLLRSNAERCTANRRVPRENLDALREAGLFRMSLPRHRGGLECDVRTKFSVLAEVSRGCGSTAWVSTIYLDSAFLLSKFPDEVQDEVFADPEAFHCATLAVPGRAVAVDGGYLVSGRWPFNSGCLDASYLLHPAVVEGGELAHFIIPAREVTIEDDWHVSGMEGTGSNTTSARDVFVPHRHVVGAARLLDQEHRSERNAASPFFRHPPFAYLVTSAAAAFIGMAEAAYEFYLERLPRRGPIAYSGNVLHRDAAITHHQVAESRMKIDSARLLAEQAADLLDERVATGTGCDRDDRARVWGQVAYATRLCVEAVETLRLGSGASGITTTLPIHRIARDVQALATHAVLIPTTGIEHYGRALCGVEPSTPLLL</sequence>
<dbReference type="InterPro" id="IPR013107">
    <property type="entry name" value="Acyl-CoA_DH_C"/>
</dbReference>
<dbReference type="Pfam" id="PF02771">
    <property type="entry name" value="Acyl-CoA_dh_N"/>
    <property type="match status" value="1"/>
</dbReference>
<accession>A0ABV9Y0H0</accession>
<keyword evidence="6" id="KW-1185">Reference proteome</keyword>
<evidence type="ECO:0000256" key="1">
    <source>
        <dbReference type="ARBA" id="ARBA00023002"/>
    </source>
</evidence>
<dbReference type="PIRSF" id="PIRSF016578">
    <property type="entry name" value="HsaA"/>
    <property type="match status" value="1"/>
</dbReference>
<dbReference type="Gene3D" id="2.40.110.10">
    <property type="entry name" value="Butyryl-CoA Dehydrogenase, subunit A, domain 2"/>
    <property type="match status" value="1"/>
</dbReference>
<protein>
    <submittedName>
        <fullName evidence="5">Acyl-CoA dehydrogenase family protein</fullName>
    </submittedName>
</protein>
<evidence type="ECO:0000313" key="6">
    <source>
        <dbReference type="Proteomes" id="UP001595833"/>
    </source>
</evidence>
<proteinExistence type="inferred from homology"/>
<dbReference type="InterPro" id="IPR009100">
    <property type="entry name" value="AcylCoA_DH/oxidase_NM_dom_sf"/>
</dbReference>
<keyword evidence="1" id="KW-0560">Oxidoreductase</keyword>
<dbReference type="InterPro" id="IPR036250">
    <property type="entry name" value="AcylCo_DH-like_C"/>
</dbReference>
<evidence type="ECO:0000259" key="4">
    <source>
        <dbReference type="Pfam" id="PF08028"/>
    </source>
</evidence>
<comment type="similarity">
    <text evidence="2">Belongs to the HpaH/HsaA monooxygenase family.</text>
</comment>